<dbReference type="GO" id="GO:0004081">
    <property type="term" value="F:bis(5'-nucleosyl)-tetraphosphatase (asymmetrical) activity"/>
    <property type="evidence" value="ECO:0007669"/>
    <property type="project" value="TreeGrafter"/>
</dbReference>
<evidence type="ECO:0000256" key="1">
    <source>
        <dbReference type="ARBA" id="ARBA00022801"/>
    </source>
</evidence>
<dbReference type="PROSITE" id="PS51462">
    <property type="entry name" value="NUDIX"/>
    <property type="match status" value="1"/>
</dbReference>
<organism evidence="3 4">
    <name type="scientific">Blautia liquoris</name>
    <dbReference type="NCBI Taxonomy" id="2779518"/>
    <lineage>
        <taxon>Bacteria</taxon>
        <taxon>Bacillati</taxon>
        <taxon>Bacillota</taxon>
        <taxon>Clostridia</taxon>
        <taxon>Lachnospirales</taxon>
        <taxon>Lachnospiraceae</taxon>
        <taxon>Blautia</taxon>
    </lineage>
</organism>
<dbReference type="PANTHER" id="PTHR21340">
    <property type="entry name" value="DIADENOSINE 5,5-P1,P4-TETRAPHOSPHATE PYROPHOSPHOHYDROLASE MUTT"/>
    <property type="match status" value="1"/>
</dbReference>
<dbReference type="PRINTS" id="PR00502">
    <property type="entry name" value="NUDIXFAMILY"/>
</dbReference>
<dbReference type="SUPFAM" id="SSF55811">
    <property type="entry name" value="Nudix"/>
    <property type="match status" value="1"/>
</dbReference>
<dbReference type="InterPro" id="IPR020476">
    <property type="entry name" value="Nudix_hydrolase"/>
</dbReference>
<dbReference type="Proteomes" id="UP000593601">
    <property type="component" value="Chromosome"/>
</dbReference>
<dbReference type="GO" id="GO:0006167">
    <property type="term" value="P:AMP biosynthetic process"/>
    <property type="evidence" value="ECO:0007669"/>
    <property type="project" value="TreeGrafter"/>
</dbReference>
<evidence type="ECO:0000259" key="2">
    <source>
        <dbReference type="PROSITE" id="PS51462"/>
    </source>
</evidence>
<evidence type="ECO:0000313" key="3">
    <source>
        <dbReference type="EMBL" id="QOV20760.1"/>
    </source>
</evidence>
<dbReference type="RefSeq" id="WP_193737074.1">
    <property type="nucleotide sequence ID" value="NZ_CP063304.1"/>
</dbReference>
<dbReference type="Pfam" id="PF00293">
    <property type="entry name" value="NUDIX"/>
    <property type="match status" value="1"/>
</dbReference>
<sequence>MIEATSCGGVVIYRGKILLLYKSYRNKYDGWVLPKGTVESGEEYKETAIREVKEETSVHASIIKYIGKSQYSFNVPEDTVAKDVHWYLMSASSYYSKPQREEYFIDSGYYKYHEAYHLLKFSNERQILEKGYNEYLDLKKANLWGSRKYY</sequence>
<dbReference type="CDD" id="cd03673">
    <property type="entry name" value="NUDIX_Ap6A_hydrolase"/>
    <property type="match status" value="1"/>
</dbReference>
<dbReference type="InterPro" id="IPR015797">
    <property type="entry name" value="NUDIX_hydrolase-like_dom_sf"/>
</dbReference>
<keyword evidence="4" id="KW-1185">Reference proteome</keyword>
<name>A0A7M2RN26_9FIRM</name>
<accession>A0A7M2RN26</accession>
<dbReference type="PANTHER" id="PTHR21340:SF0">
    <property type="entry name" value="BIS(5'-NUCLEOSYL)-TETRAPHOSPHATASE [ASYMMETRICAL]"/>
    <property type="match status" value="1"/>
</dbReference>
<dbReference type="InterPro" id="IPR051325">
    <property type="entry name" value="Nudix_hydrolase_domain"/>
</dbReference>
<dbReference type="AlphaFoldDB" id="A0A7M2RN26"/>
<gene>
    <name evidence="3" type="ORF">INP51_07540</name>
</gene>
<reference evidence="3 4" key="1">
    <citation type="submission" date="2020-10" db="EMBL/GenBank/DDBJ databases">
        <title>Blautia liquoris sp.nov., isolated from the mud in a fermentation cellar used for the production of Chinese strong-flavoured liquor.</title>
        <authorList>
            <person name="Lu L."/>
        </authorList>
    </citation>
    <scope>NUCLEOTIDE SEQUENCE [LARGE SCALE GENOMIC DNA]</scope>
    <source>
        <strain evidence="3 4">LZLJ-3</strain>
    </source>
</reference>
<dbReference type="EMBL" id="CP063304">
    <property type="protein sequence ID" value="QOV20760.1"/>
    <property type="molecule type" value="Genomic_DNA"/>
</dbReference>
<dbReference type="GO" id="GO:0006754">
    <property type="term" value="P:ATP biosynthetic process"/>
    <property type="evidence" value="ECO:0007669"/>
    <property type="project" value="TreeGrafter"/>
</dbReference>
<proteinExistence type="predicted"/>
<dbReference type="Gene3D" id="3.90.79.10">
    <property type="entry name" value="Nucleoside Triphosphate Pyrophosphohydrolase"/>
    <property type="match status" value="1"/>
</dbReference>
<protein>
    <submittedName>
        <fullName evidence="3">NUDIX hydrolase</fullName>
    </submittedName>
</protein>
<dbReference type="InterPro" id="IPR000086">
    <property type="entry name" value="NUDIX_hydrolase_dom"/>
</dbReference>
<dbReference type="KEGG" id="bliq:INP51_07540"/>
<keyword evidence="1 3" id="KW-0378">Hydrolase</keyword>
<feature type="domain" description="Nudix hydrolase" evidence="2">
    <location>
        <begin position="3"/>
        <end position="133"/>
    </location>
</feature>
<evidence type="ECO:0000313" key="4">
    <source>
        <dbReference type="Proteomes" id="UP000593601"/>
    </source>
</evidence>